<dbReference type="EMBL" id="CP119965">
    <property type="protein sequence ID" value="WFD40815.1"/>
    <property type="molecule type" value="Genomic_DNA"/>
</dbReference>
<feature type="compositionally biased region" description="Basic and acidic residues" evidence="1">
    <location>
        <begin position="55"/>
        <end position="70"/>
    </location>
</feature>
<name>A0AAF0JC16_9BASI</name>
<keyword evidence="3" id="KW-1185">Reference proteome</keyword>
<dbReference type="AlphaFoldDB" id="A0AAF0JC16"/>
<dbReference type="Proteomes" id="UP001217754">
    <property type="component" value="Chromosome 8"/>
</dbReference>
<evidence type="ECO:0000313" key="2">
    <source>
        <dbReference type="EMBL" id="WFD40815.1"/>
    </source>
</evidence>
<accession>A0AAF0JC16</accession>
<feature type="region of interest" description="Disordered" evidence="1">
    <location>
        <begin position="1"/>
        <end position="70"/>
    </location>
</feature>
<reference evidence="2" key="1">
    <citation type="submission" date="2023-03" db="EMBL/GenBank/DDBJ databases">
        <title>Mating type loci evolution in Malassezia.</title>
        <authorList>
            <person name="Coelho M.A."/>
        </authorList>
    </citation>
    <scope>NUCLEOTIDE SEQUENCE</scope>
    <source>
        <strain evidence="2">CBS 9431</strain>
    </source>
</reference>
<dbReference type="GeneID" id="85227455"/>
<protein>
    <submittedName>
        <fullName evidence="2">Uncharacterized protein</fullName>
    </submittedName>
</protein>
<proteinExistence type="predicted"/>
<organism evidence="2 3">
    <name type="scientific">Malassezia japonica</name>
    <dbReference type="NCBI Taxonomy" id="223818"/>
    <lineage>
        <taxon>Eukaryota</taxon>
        <taxon>Fungi</taxon>
        <taxon>Dikarya</taxon>
        <taxon>Basidiomycota</taxon>
        <taxon>Ustilaginomycotina</taxon>
        <taxon>Malasseziomycetes</taxon>
        <taxon>Malasseziales</taxon>
        <taxon>Malasseziaceae</taxon>
        <taxon>Malassezia</taxon>
    </lineage>
</organism>
<sequence>MSDDQKISIQPHPATSNNPSTDPKVGGNAALASGAPATPGIQKLDAETANNLDKPLSKEELQKRTEELNK</sequence>
<gene>
    <name evidence="2" type="ORF">MJAP1_003804</name>
</gene>
<evidence type="ECO:0000313" key="3">
    <source>
        <dbReference type="Proteomes" id="UP001217754"/>
    </source>
</evidence>
<dbReference type="RefSeq" id="XP_060123712.1">
    <property type="nucleotide sequence ID" value="XM_060267729.1"/>
</dbReference>
<evidence type="ECO:0000256" key="1">
    <source>
        <dbReference type="SAM" id="MobiDB-lite"/>
    </source>
</evidence>